<dbReference type="PANTHER" id="PTHR10907:SF47">
    <property type="entry name" value="REGUCALCIN"/>
    <property type="match status" value="1"/>
</dbReference>
<gene>
    <name evidence="5" type="primary">RGN_1</name>
    <name evidence="5" type="ORF">E2C01_026772</name>
</gene>
<keyword evidence="3" id="KW-0479">Metal-binding</keyword>
<evidence type="ECO:0000256" key="2">
    <source>
        <dbReference type="PIRSR" id="PIRSR605511-1"/>
    </source>
</evidence>
<dbReference type="InterPro" id="IPR011042">
    <property type="entry name" value="6-blade_b-propeller_TolB-like"/>
</dbReference>
<feature type="binding site" evidence="3">
    <location>
        <position position="72"/>
    </location>
    <ligand>
        <name>substrate</name>
    </ligand>
</feature>
<dbReference type="GO" id="GO:0004341">
    <property type="term" value="F:gluconolactonase activity"/>
    <property type="evidence" value="ECO:0007669"/>
    <property type="project" value="TreeGrafter"/>
</dbReference>
<feature type="binding site" evidence="3">
    <location>
        <position position="178"/>
    </location>
    <ligand>
        <name>a divalent metal cation</name>
        <dbReference type="ChEBI" id="CHEBI:60240"/>
    </ligand>
</feature>
<evidence type="ECO:0000313" key="5">
    <source>
        <dbReference type="EMBL" id="MPC33423.1"/>
    </source>
</evidence>
<feature type="domain" description="SMP-30/Gluconolactonase/LRE-like region" evidence="4">
    <location>
        <begin position="56"/>
        <end position="237"/>
    </location>
</feature>
<dbReference type="GO" id="GO:0019853">
    <property type="term" value="P:L-ascorbic acid biosynthetic process"/>
    <property type="evidence" value="ECO:0007669"/>
    <property type="project" value="TreeGrafter"/>
</dbReference>
<dbReference type="PANTHER" id="PTHR10907">
    <property type="entry name" value="REGUCALCIN"/>
    <property type="match status" value="1"/>
</dbReference>
<dbReference type="Pfam" id="PF08450">
    <property type="entry name" value="SGL"/>
    <property type="match status" value="1"/>
</dbReference>
<dbReference type="AlphaFoldDB" id="A0A5B7EK48"/>
<keyword evidence="6" id="KW-1185">Reference proteome</keyword>
<dbReference type="SUPFAM" id="SSF63829">
    <property type="entry name" value="Calcium-dependent phosphotriesterase"/>
    <property type="match status" value="1"/>
</dbReference>
<dbReference type="GO" id="GO:0005509">
    <property type="term" value="F:calcium ion binding"/>
    <property type="evidence" value="ECO:0007669"/>
    <property type="project" value="TreeGrafter"/>
</dbReference>
<dbReference type="Gene3D" id="2.120.10.30">
    <property type="entry name" value="TolB, C-terminal domain"/>
    <property type="match status" value="1"/>
</dbReference>
<accession>A0A5B7EK48</accession>
<feature type="binding site" evidence="3">
    <location>
        <position position="74"/>
    </location>
    <ligand>
        <name>substrate</name>
    </ligand>
</feature>
<evidence type="ECO:0000259" key="4">
    <source>
        <dbReference type="Pfam" id="PF08450"/>
    </source>
</evidence>
<organism evidence="5 6">
    <name type="scientific">Portunus trituberculatus</name>
    <name type="common">Swimming crab</name>
    <name type="synonym">Neptunus trituberculatus</name>
    <dbReference type="NCBI Taxonomy" id="210409"/>
    <lineage>
        <taxon>Eukaryota</taxon>
        <taxon>Metazoa</taxon>
        <taxon>Ecdysozoa</taxon>
        <taxon>Arthropoda</taxon>
        <taxon>Crustacea</taxon>
        <taxon>Multicrustacea</taxon>
        <taxon>Malacostraca</taxon>
        <taxon>Eumalacostraca</taxon>
        <taxon>Eucarida</taxon>
        <taxon>Decapoda</taxon>
        <taxon>Pleocyemata</taxon>
        <taxon>Brachyura</taxon>
        <taxon>Eubrachyura</taxon>
        <taxon>Portunoidea</taxon>
        <taxon>Portunidae</taxon>
        <taxon>Portuninae</taxon>
        <taxon>Portunus</taxon>
    </lineage>
</organism>
<comment type="similarity">
    <text evidence="1">Belongs to the SMP-30/CGR1 family.</text>
</comment>
<dbReference type="InterPro" id="IPR005511">
    <property type="entry name" value="SMP-30"/>
</dbReference>
<proteinExistence type="inferred from homology"/>
<dbReference type="PRINTS" id="PR01790">
    <property type="entry name" value="SMP30FAMILY"/>
</dbReference>
<dbReference type="Proteomes" id="UP000324222">
    <property type="component" value="Unassembled WGS sequence"/>
</dbReference>
<dbReference type="EMBL" id="VSRR010002832">
    <property type="protein sequence ID" value="MPC33423.1"/>
    <property type="molecule type" value="Genomic_DNA"/>
</dbReference>
<comment type="caution">
    <text evidence="5">The sequence shown here is derived from an EMBL/GenBank/DDBJ whole genome shotgun (WGS) entry which is preliminary data.</text>
</comment>
<evidence type="ECO:0000256" key="3">
    <source>
        <dbReference type="PIRSR" id="PIRSR605511-2"/>
    </source>
</evidence>
<comment type="cofactor">
    <cofactor evidence="3">
        <name>Zn(2+)</name>
        <dbReference type="ChEBI" id="CHEBI:29105"/>
    </cofactor>
    <text evidence="3">Binds 1 divalent metal cation per subunit.</text>
</comment>
<feature type="binding site" evidence="3">
    <location>
        <position position="125"/>
    </location>
    <ligand>
        <name>a divalent metal cation</name>
        <dbReference type="ChEBI" id="CHEBI:60240"/>
    </ligand>
</feature>
<name>A0A5B7EK48_PORTR</name>
<dbReference type="OrthoDB" id="423498at2759"/>
<dbReference type="InterPro" id="IPR013658">
    <property type="entry name" value="SGL"/>
</dbReference>
<feature type="active site" description="Proton donor/acceptor" evidence="2">
    <location>
        <position position="178"/>
    </location>
</feature>
<evidence type="ECO:0000256" key="1">
    <source>
        <dbReference type="ARBA" id="ARBA00008853"/>
    </source>
</evidence>
<sequence>MVPRPIFLTFSLPLILLLWLLPYLFRWAPPITISFLVGRNLALVTWPDPTKDATVTSISIIASVDLPHERNRFNDAKCDPLGRLWAGTMGDTDVPENPFPYLGSLYLMAENGKVTQVLDKVSISNGLAWSEDRRTFYYVDTCEYKLEAFTCDLEKGTLGERRTIYDYREGGLYPAFPDGLTIDCQGRLWVACFGAAKVHCINPKSGKIEDSVTLPTDHITSVTFGGRDLDELYVTTTTKRLTKEQLAAQPSAGAVFRYCIPKGTRDQ</sequence>
<keyword evidence="3" id="KW-0862">Zinc</keyword>
<protein>
    <submittedName>
        <fullName evidence="5">Regucalcin</fullName>
    </submittedName>
</protein>
<evidence type="ECO:0000313" key="6">
    <source>
        <dbReference type="Proteomes" id="UP000324222"/>
    </source>
</evidence>
<reference evidence="5 6" key="1">
    <citation type="submission" date="2019-05" db="EMBL/GenBank/DDBJ databases">
        <title>Another draft genome of Portunus trituberculatus and its Hox gene families provides insights of decapod evolution.</title>
        <authorList>
            <person name="Jeong J.-H."/>
            <person name="Song I."/>
            <person name="Kim S."/>
            <person name="Choi T."/>
            <person name="Kim D."/>
            <person name="Ryu S."/>
            <person name="Kim W."/>
        </authorList>
    </citation>
    <scope>NUCLEOTIDE SEQUENCE [LARGE SCALE GENOMIC DNA]</scope>
    <source>
        <tissue evidence="5">Muscle</tissue>
    </source>
</reference>